<dbReference type="SMART" id="SM00354">
    <property type="entry name" value="HTH_LACI"/>
    <property type="match status" value="1"/>
</dbReference>
<dbReference type="KEGG" id="ams:AMIS_29490"/>
<dbReference type="Gene3D" id="3.40.50.2300">
    <property type="match status" value="2"/>
</dbReference>
<feature type="domain" description="HTH lacI-type" evidence="4">
    <location>
        <begin position="9"/>
        <end position="65"/>
    </location>
</feature>
<gene>
    <name evidence="5" type="ordered locus">AMIS_29490</name>
</gene>
<dbReference type="RefSeq" id="WP_014443064.1">
    <property type="nucleotide sequence ID" value="NC_017093.1"/>
</dbReference>
<dbReference type="CDD" id="cd01392">
    <property type="entry name" value="HTH_LacI"/>
    <property type="match status" value="1"/>
</dbReference>
<proteinExistence type="predicted"/>
<keyword evidence="3" id="KW-0804">Transcription</keyword>
<dbReference type="GO" id="GO:0003700">
    <property type="term" value="F:DNA-binding transcription factor activity"/>
    <property type="evidence" value="ECO:0007669"/>
    <property type="project" value="TreeGrafter"/>
</dbReference>
<keyword evidence="1" id="KW-0805">Transcription regulation</keyword>
<dbReference type="GO" id="GO:0000976">
    <property type="term" value="F:transcription cis-regulatory region binding"/>
    <property type="evidence" value="ECO:0007669"/>
    <property type="project" value="TreeGrafter"/>
</dbReference>
<dbReference type="PANTHER" id="PTHR30146">
    <property type="entry name" value="LACI-RELATED TRANSCRIPTIONAL REPRESSOR"/>
    <property type="match status" value="1"/>
</dbReference>
<dbReference type="InterPro" id="IPR028082">
    <property type="entry name" value="Peripla_BP_I"/>
</dbReference>
<dbReference type="SUPFAM" id="SSF47413">
    <property type="entry name" value="lambda repressor-like DNA-binding domains"/>
    <property type="match status" value="1"/>
</dbReference>
<dbReference type="Pfam" id="PF13377">
    <property type="entry name" value="Peripla_BP_3"/>
    <property type="match status" value="1"/>
</dbReference>
<evidence type="ECO:0000256" key="2">
    <source>
        <dbReference type="ARBA" id="ARBA00023125"/>
    </source>
</evidence>
<dbReference type="EMBL" id="AP012319">
    <property type="protein sequence ID" value="BAL88169.1"/>
    <property type="molecule type" value="Genomic_DNA"/>
</dbReference>
<dbReference type="Pfam" id="PF00356">
    <property type="entry name" value="LacI"/>
    <property type="match status" value="1"/>
</dbReference>
<evidence type="ECO:0000256" key="3">
    <source>
        <dbReference type="ARBA" id="ARBA00023163"/>
    </source>
</evidence>
<dbReference type="HOGENOM" id="CLU_037628_6_1_11"/>
<dbReference type="InterPro" id="IPR010982">
    <property type="entry name" value="Lambda_DNA-bd_dom_sf"/>
</dbReference>
<name>I0H582_ACTM4</name>
<dbReference type="Gene3D" id="1.10.260.40">
    <property type="entry name" value="lambda repressor-like DNA-binding domains"/>
    <property type="match status" value="1"/>
</dbReference>
<evidence type="ECO:0000313" key="5">
    <source>
        <dbReference type="EMBL" id="BAL88169.1"/>
    </source>
</evidence>
<dbReference type="InterPro" id="IPR046335">
    <property type="entry name" value="LacI/GalR-like_sensor"/>
</dbReference>
<sequence>MSETVRRRVTAADIAQAAGVSRATVGFVLNNTPGQTISEGTKARVLAEAARLGYRPHRAAQTLARGRSRIVLFVLPDWPLQHNMRRYLDEAAHVLDEAGFSLVAYTRHLGDRSRPLWESLDPDVVVGFTAFDEETVASLRASGITKIFPDPDGSPEPLGVTAGTALQVRHLHDAGHRRLAFAGVADLRLAALNHDRLTTARQAARRLGIADIPARAVDHRDGTAAQAVREWRDAGITAVVAYNDDIAATVAAAAIRAGLSVPGDLAVAGHDDSPMAALFVPSLTSVRMNTAGLGRYVALEALHLADGRPRPTEGADVEVTLVARESTEAPAG</sequence>
<organism evidence="5 6">
    <name type="scientific">Actinoplanes missouriensis (strain ATCC 14538 / DSM 43046 / CBS 188.64 / JCM 3121 / NBRC 102363 / NCIMB 12654 / NRRL B-3342 / UNCC 431)</name>
    <dbReference type="NCBI Taxonomy" id="512565"/>
    <lineage>
        <taxon>Bacteria</taxon>
        <taxon>Bacillati</taxon>
        <taxon>Actinomycetota</taxon>
        <taxon>Actinomycetes</taxon>
        <taxon>Micromonosporales</taxon>
        <taxon>Micromonosporaceae</taxon>
        <taxon>Actinoplanes</taxon>
    </lineage>
</organism>
<accession>I0H582</accession>
<protein>
    <submittedName>
        <fullName evidence="5">Putative LacI-family transcriptional regulator</fullName>
    </submittedName>
</protein>
<dbReference type="PANTHER" id="PTHR30146:SF153">
    <property type="entry name" value="LACTOSE OPERON REPRESSOR"/>
    <property type="match status" value="1"/>
</dbReference>
<dbReference type="STRING" id="512565.AMIS_29490"/>
<dbReference type="eggNOG" id="COG1609">
    <property type="taxonomic scope" value="Bacteria"/>
</dbReference>
<dbReference type="CDD" id="cd06267">
    <property type="entry name" value="PBP1_LacI_sugar_binding-like"/>
    <property type="match status" value="1"/>
</dbReference>
<dbReference type="InterPro" id="IPR000843">
    <property type="entry name" value="HTH_LacI"/>
</dbReference>
<dbReference type="AlphaFoldDB" id="I0H582"/>
<dbReference type="SUPFAM" id="SSF53822">
    <property type="entry name" value="Periplasmic binding protein-like I"/>
    <property type="match status" value="1"/>
</dbReference>
<evidence type="ECO:0000313" key="6">
    <source>
        <dbReference type="Proteomes" id="UP000007882"/>
    </source>
</evidence>
<keyword evidence="2" id="KW-0238">DNA-binding</keyword>
<dbReference type="Proteomes" id="UP000007882">
    <property type="component" value="Chromosome"/>
</dbReference>
<reference evidence="5 6" key="1">
    <citation type="submission" date="2012-02" db="EMBL/GenBank/DDBJ databases">
        <title>Complete genome sequence of Actinoplanes missouriensis 431 (= NBRC 102363).</title>
        <authorList>
            <person name="Ohnishi Y."/>
            <person name="Ishikawa J."/>
            <person name="Sekine M."/>
            <person name="Hosoyama A."/>
            <person name="Harada T."/>
            <person name="Narita H."/>
            <person name="Hata T."/>
            <person name="Konno Y."/>
            <person name="Tutikane K."/>
            <person name="Fujita N."/>
            <person name="Horinouchi S."/>
            <person name="Hayakawa M."/>
        </authorList>
    </citation>
    <scope>NUCLEOTIDE SEQUENCE [LARGE SCALE GENOMIC DNA]</scope>
    <source>
        <strain evidence="6">ATCC 14538 / DSM 43046 / CBS 188.64 / JCM 3121 / NBRC 102363 / NCIMB 12654 / NRRL B-3342 / UNCC 431</strain>
    </source>
</reference>
<dbReference type="OrthoDB" id="3288692at2"/>
<keyword evidence="6" id="KW-1185">Reference proteome</keyword>
<dbReference type="PATRIC" id="fig|512565.3.peg.2952"/>
<dbReference type="PROSITE" id="PS50932">
    <property type="entry name" value="HTH_LACI_2"/>
    <property type="match status" value="1"/>
</dbReference>
<evidence type="ECO:0000256" key="1">
    <source>
        <dbReference type="ARBA" id="ARBA00023015"/>
    </source>
</evidence>
<evidence type="ECO:0000259" key="4">
    <source>
        <dbReference type="PROSITE" id="PS50932"/>
    </source>
</evidence>